<feature type="compositionally biased region" description="Low complexity" evidence="1">
    <location>
        <begin position="119"/>
        <end position="136"/>
    </location>
</feature>
<comment type="caution">
    <text evidence="2">The sequence shown here is derived from an EMBL/GenBank/DDBJ whole genome shotgun (WGS) entry which is preliminary data.</text>
</comment>
<evidence type="ECO:0000313" key="2">
    <source>
        <dbReference type="EMBL" id="MPM58455.1"/>
    </source>
</evidence>
<name>A0A645AYY1_9ZZZZ</name>
<feature type="region of interest" description="Disordered" evidence="1">
    <location>
        <begin position="74"/>
        <end position="148"/>
    </location>
</feature>
<reference evidence="2" key="1">
    <citation type="submission" date="2019-08" db="EMBL/GenBank/DDBJ databases">
        <authorList>
            <person name="Kucharzyk K."/>
            <person name="Murdoch R.W."/>
            <person name="Higgins S."/>
            <person name="Loffler F."/>
        </authorList>
    </citation>
    <scope>NUCLEOTIDE SEQUENCE</scope>
</reference>
<evidence type="ECO:0000256" key="1">
    <source>
        <dbReference type="SAM" id="MobiDB-lite"/>
    </source>
</evidence>
<gene>
    <name evidence="2" type="ORF">SDC9_105286</name>
</gene>
<dbReference type="EMBL" id="VSSQ01016770">
    <property type="protein sequence ID" value="MPM58455.1"/>
    <property type="molecule type" value="Genomic_DNA"/>
</dbReference>
<dbReference type="AlphaFoldDB" id="A0A645AYY1"/>
<feature type="region of interest" description="Disordered" evidence="1">
    <location>
        <begin position="1"/>
        <end position="28"/>
    </location>
</feature>
<feature type="compositionally biased region" description="Basic residues" evidence="1">
    <location>
        <begin position="137"/>
        <end position="148"/>
    </location>
</feature>
<protein>
    <submittedName>
        <fullName evidence="2">Uncharacterized protein</fullName>
    </submittedName>
</protein>
<proteinExistence type="predicted"/>
<accession>A0A645AYY1</accession>
<organism evidence="2">
    <name type="scientific">bioreactor metagenome</name>
    <dbReference type="NCBI Taxonomy" id="1076179"/>
    <lineage>
        <taxon>unclassified sequences</taxon>
        <taxon>metagenomes</taxon>
        <taxon>ecological metagenomes</taxon>
    </lineage>
</organism>
<sequence>MRNDAYANTHRLMTSRGDLPLRPPAVKNTNPVSAMRTAAISAVMMIWSFRSARRSPQPGIGLVCMVSDQDQVPSRDIRCGPGHQASTVDTATERAGTGPAGPLPDLRSPPPMATRMPLPVVSATPPAARRPASRCSSTRHSRRPRPTS</sequence>